<evidence type="ECO:0000313" key="2">
    <source>
        <dbReference type="Proteomes" id="UP000199063"/>
    </source>
</evidence>
<accession>A0A1G9ZZF6</accession>
<sequence length="241" mass="26753">MWAHAHSNRTRAALAASKMITMPIPVHALAHRPLTAAVVAEFLSLPTVSALTTEAVDAEMRRRGWGWEHQLVCESVRTGYGHVVCTEGYEPFGRPDARRFLVFGEVYPVDPADEDMTNGEWLYGHMDDWQRIPGWSGRRPATEQDCEAVLTHGAQAVTAHLRTPPERTMVLDTAYPCPALTHRVWRTPTHALVLGPAADNGPYGYLTHLQLSCTPLTCGPELPSADDTDGLERWITAHVDW</sequence>
<dbReference type="EMBL" id="FNHI01000023">
    <property type="protein sequence ID" value="SDN26658.1"/>
    <property type="molecule type" value="Genomic_DNA"/>
</dbReference>
<dbReference type="Proteomes" id="UP000199063">
    <property type="component" value="Unassembled WGS sequence"/>
</dbReference>
<evidence type="ECO:0000313" key="1">
    <source>
        <dbReference type="EMBL" id="SDN26658.1"/>
    </source>
</evidence>
<proteinExistence type="predicted"/>
<reference evidence="2" key="1">
    <citation type="submission" date="2016-10" db="EMBL/GenBank/DDBJ databases">
        <authorList>
            <person name="Varghese N."/>
            <person name="Submissions S."/>
        </authorList>
    </citation>
    <scope>NUCLEOTIDE SEQUENCE [LARGE SCALE GENOMIC DNA]</scope>
    <source>
        <strain evidence="2">CGMCC 4.7042</strain>
    </source>
</reference>
<name>A0A1G9ZZF6_9ACTN</name>
<dbReference type="AlphaFoldDB" id="A0A1G9ZZF6"/>
<gene>
    <name evidence="1" type="ORF">SAMN05444921_12313</name>
</gene>
<protein>
    <submittedName>
        <fullName evidence="1">Uncharacterized protein</fullName>
    </submittedName>
</protein>
<organism evidence="1 2">
    <name type="scientific">Streptomyces wuyuanensis</name>
    <dbReference type="NCBI Taxonomy" id="1196353"/>
    <lineage>
        <taxon>Bacteria</taxon>
        <taxon>Bacillati</taxon>
        <taxon>Actinomycetota</taxon>
        <taxon>Actinomycetes</taxon>
        <taxon>Kitasatosporales</taxon>
        <taxon>Streptomycetaceae</taxon>
        <taxon>Streptomyces</taxon>
    </lineage>
</organism>
<keyword evidence="2" id="KW-1185">Reference proteome</keyword>